<dbReference type="InterPro" id="IPR016032">
    <property type="entry name" value="Sig_transdc_resp-reg_C-effctor"/>
</dbReference>
<dbReference type="RefSeq" id="WP_119411418.1">
    <property type="nucleotide sequence ID" value="NZ_CP032869.1"/>
</dbReference>
<dbReference type="InterPro" id="IPR001867">
    <property type="entry name" value="OmpR/PhoB-type_DNA-bd"/>
</dbReference>
<sequence length="231" mass="26554">MDKIKVLLVEDEPVLASIVRESLETRGFAITVAGNGVEGWSMFNLNKPDVCVVDVMMPRKDGFSLVQDIRRVDELVPVIFLTARTQTEDVLKGFEIGADDYMKKPFSMEELIVRLKALVRRKAARPVLHNTAEEISIGNSFFNYQKLQFYCHENFCNLSQREADLLLLLIDHKNRLLERKTALMKLWGDDSPFNARSMDVYITRLRKFIKGDSSLEIINIRGHGYKLLESK</sequence>
<dbReference type="Proteomes" id="UP000270046">
    <property type="component" value="Chromosome"/>
</dbReference>
<evidence type="ECO:0000313" key="9">
    <source>
        <dbReference type="Proteomes" id="UP000270046"/>
    </source>
</evidence>
<dbReference type="GO" id="GO:0000976">
    <property type="term" value="F:transcription cis-regulatory region binding"/>
    <property type="evidence" value="ECO:0007669"/>
    <property type="project" value="TreeGrafter"/>
</dbReference>
<dbReference type="Gene3D" id="3.40.50.2300">
    <property type="match status" value="1"/>
</dbReference>
<dbReference type="SMART" id="SM00862">
    <property type="entry name" value="Trans_reg_C"/>
    <property type="match status" value="1"/>
</dbReference>
<dbReference type="PANTHER" id="PTHR48111">
    <property type="entry name" value="REGULATOR OF RPOS"/>
    <property type="match status" value="1"/>
</dbReference>
<feature type="modified residue" description="4-aspartylphosphate" evidence="4">
    <location>
        <position position="54"/>
    </location>
</feature>
<dbReference type="InterPro" id="IPR036388">
    <property type="entry name" value="WH-like_DNA-bd_sf"/>
</dbReference>
<evidence type="ECO:0000259" key="6">
    <source>
        <dbReference type="PROSITE" id="PS50110"/>
    </source>
</evidence>
<feature type="domain" description="Response regulatory" evidence="6">
    <location>
        <begin position="5"/>
        <end position="119"/>
    </location>
</feature>
<name>A0A494VK27_9SPHI</name>
<dbReference type="InterPro" id="IPR011006">
    <property type="entry name" value="CheY-like_superfamily"/>
</dbReference>
<feature type="domain" description="OmpR/PhoB-type" evidence="7">
    <location>
        <begin position="132"/>
        <end position="229"/>
    </location>
</feature>
<evidence type="ECO:0000259" key="7">
    <source>
        <dbReference type="PROSITE" id="PS51755"/>
    </source>
</evidence>
<keyword evidence="3 5" id="KW-0238">DNA-binding</keyword>
<organism evidence="8 9">
    <name type="scientific">Mucilaginibacter celer</name>
    <dbReference type="NCBI Taxonomy" id="2305508"/>
    <lineage>
        <taxon>Bacteria</taxon>
        <taxon>Pseudomonadati</taxon>
        <taxon>Bacteroidota</taxon>
        <taxon>Sphingobacteriia</taxon>
        <taxon>Sphingobacteriales</taxon>
        <taxon>Sphingobacteriaceae</taxon>
        <taxon>Mucilaginibacter</taxon>
    </lineage>
</organism>
<dbReference type="CDD" id="cd00383">
    <property type="entry name" value="trans_reg_C"/>
    <property type="match status" value="1"/>
</dbReference>
<keyword evidence="9" id="KW-1185">Reference proteome</keyword>
<dbReference type="SMART" id="SM00448">
    <property type="entry name" value="REC"/>
    <property type="match status" value="1"/>
</dbReference>
<evidence type="ECO:0000313" key="8">
    <source>
        <dbReference type="EMBL" id="AYL95457.1"/>
    </source>
</evidence>
<gene>
    <name evidence="8" type="ORF">HYN43_009190</name>
</gene>
<accession>A0A494VK27</accession>
<dbReference type="PROSITE" id="PS51755">
    <property type="entry name" value="OMPR_PHOB"/>
    <property type="match status" value="1"/>
</dbReference>
<dbReference type="SUPFAM" id="SSF52172">
    <property type="entry name" value="CheY-like"/>
    <property type="match status" value="1"/>
</dbReference>
<dbReference type="GO" id="GO:0032993">
    <property type="term" value="C:protein-DNA complex"/>
    <property type="evidence" value="ECO:0007669"/>
    <property type="project" value="TreeGrafter"/>
</dbReference>
<dbReference type="EMBL" id="CP032869">
    <property type="protein sequence ID" value="AYL95457.1"/>
    <property type="molecule type" value="Genomic_DNA"/>
</dbReference>
<dbReference type="AlphaFoldDB" id="A0A494VK27"/>
<evidence type="ECO:0000256" key="3">
    <source>
        <dbReference type="ARBA" id="ARBA00023125"/>
    </source>
</evidence>
<dbReference type="Gene3D" id="6.10.250.690">
    <property type="match status" value="1"/>
</dbReference>
<dbReference type="OrthoDB" id="9790442at2"/>
<feature type="DNA-binding region" description="OmpR/PhoB-type" evidence="5">
    <location>
        <begin position="132"/>
        <end position="229"/>
    </location>
</feature>
<dbReference type="GO" id="GO:0006355">
    <property type="term" value="P:regulation of DNA-templated transcription"/>
    <property type="evidence" value="ECO:0007669"/>
    <property type="project" value="InterPro"/>
</dbReference>
<proteinExistence type="predicted"/>
<dbReference type="Pfam" id="PF00486">
    <property type="entry name" value="Trans_reg_C"/>
    <property type="match status" value="1"/>
</dbReference>
<dbReference type="GO" id="GO:0000156">
    <property type="term" value="F:phosphorelay response regulator activity"/>
    <property type="evidence" value="ECO:0007669"/>
    <property type="project" value="TreeGrafter"/>
</dbReference>
<dbReference type="Pfam" id="PF00072">
    <property type="entry name" value="Response_reg"/>
    <property type="match status" value="1"/>
</dbReference>
<keyword evidence="2" id="KW-0902">Two-component regulatory system</keyword>
<dbReference type="Gene3D" id="1.10.10.10">
    <property type="entry name" value="Winged helix-like DNA-binding domain superfamily/Winged helix DNA-binding domain"/>
    <property type="match status" value="1"/>
</dbReference>
<keyword evidence="1 4" id="KW-0597">Phosphoprotein</keyword>
<reference evidence="8 9" key="1">
    <citation type="submission" date="2018-10" db="EMBL/GenBank/DDBJ databases">
        <title>Genome sequencing of Mucilaginibacter sp. HYN0043.</title>
        <authorList>
            <person name="Kim M."/>
            <person name="Yi H."/>
        </authorList>
    </citation>
    <scope>NUCLEOTIDE SEQUENCE [LARGE SCALE GENOMIC DNA]</scope>
    <source>
        <strain evidence="8 9">HYN0043</strain>
    </source>
</reference>
<dbReference type="GO" id="GO:0005829">
    <property type="term" value="C:cytosol"/>
    <property type="evidence" value="ECO:0007669"/>
    <property type="project" value="TreeGrafter"/>
</dbReference>
<dbReference type="InterPro" id="IPR001789">
    <property type="entry name" value="Sig_transdc_resp-reg_receiver"/>
</dbReference>
<dbReference type="InterPro" id="IPR039420">
    <property type="entry name" value="WalR-like"/>
</dbReference>
<protein>
    <submittedName>
        <fullName evidence="8">Response regulator</fullName>
    </submittedName>
</protein>
<evidence type="ECO:0000256" key="4">
    <source>
        <dbReference type="PROSITE-ProRule" id="PRU00169"/>
    </source>
</evidence>
<evidence type="ECO:0000256" key="5">
    <source>
        <dbReference type="PROSITE-ProRule" id="PRU01091"/>
    </source>
</evidence>
<dbReference type="CDD" id="cd17574">
    <property type="entry name" value="REC_OmpR"/>
    <property type="match status" value="1"/>
</dbReference>
<evidence type="ECO:0000256" key="1">
    <source>
        <dbReference type="ARBA" id="ARBA00022553"/>
    </source>
</evidence>
<dbReference type="SUPFAM" id="SSF46894">
    <property type="entry name" value="C-terminal effector domain of the bipartite response regulators"/>
    <property type="match status" value="1"/>
</dbReference>
<dbReference type="PANTHER" id="PTHR48111:SF40">
    <property type="entry name" value="PHOSPHATE REGULON TRANSCRIPTIONAL REGULATORY PROTEIN PHOB"/>
    <property type="match status" value="1"/>
</dbReference>
<dbReference type="KEGG" id="muh:HYN43_009190"/>
<evidence type="ECO:0000256" key="2">
    <source>
        <dbReference type="ARBA" id="ARBA00023012"/>
    </source>
</evidence>
<dbReference type="PROSITE" id="PS50110">
    <property type="entry name" value="RESPONSE_REGULATORY"/>
    <property type="match status" value="1"/>
</dbReference>